<keyword evidence="4 7" id="KW-0456">Lyase</keyword>
<keyword evidence="8" id="KW-1185">Reference proteome</keyword>
<dbReference type="InterPro" id="IPR031680">
    <property type="entry name" value="Hepar_II_III_N"/>
</dbReference>
<dbReference type="Pfam" id="PF07940">
    <property type="entry name" value="Hepar_II_III_C"/>
    <property type="match status" value="1"/>
</dbReference>
<feature type="domain" description="Heparinase II/III-like C-terminal" evidence="5">
    <location>
        <begin position="422"/>
        <end position="655"/>
    </location>
</feature>
<name>A0ABS1X489_9GAMM</name>
<evidence type="ECO:0000259" key="6">
    <source>
        <dbReference type="Pfam" id="PF16889"/>
    </source>
</evidence>
<dbReference type="EMBL" id="JAEVLS010000006">
    <property type="protein sequence ID" value="MBM0108012.1"/>
    <property type="molecule type" value="Genomic_DNA"/>
</dbReference>
<dbReference type="Proteomes" id="UP000661077">
    <property type="component" value="Unassembled WGS sequence"/>
</dbReference>
<accession>A0ABS1X489</accession>
<dbReference type="Gene3D" id="2.70.98.70">
    <property type="match status" value="1"/>
</dbReference>
<evidence type="ECO:0000313" key="7">
    <source>
        <dbReference type="EMBL" id="MBM0108012.1"/>
    </source>
</evidence>
<keyword evidence="3" id="KW-0574">Periplasm</keyword>
<reference evidence="7 8" key="1">
    <citation type="journal article" date="2021" name="Int. J. Syst. Evol. Microbiol.">
        <title>Steroidobacter gossypii sp. nov., isolated from soil of cotton cropping field.</title>
        <authorList>
            <person name="Huang R."/>
            <person name="Yang S."/>
            <person name="Zhen C."/>
            <person name="Liu W."/>
        </authorList>
    </citation>
    <scope>NUCLEOTIDE SEQUENCE [LARGE SCALE GENOMIC DNA]</scope>
    <source>
        <strain evidence="7 8">S1-65</strain>
    </source>
</reference>
<sequence>MSLKWKLHRLSAMSGWEVGYRVKQRVQASVEQLGLHSTAPPPPARNETGAAWVATLPTEFNVDKYRRAADSILDGRFPVFALTAAPLGFPPQWNRDPKTGRQAPLRFGKTLNYRDESLVGDIKYLWEPSRHSQLVTLAQAWHLTREDKYAQGCRTLLESWFDQCPYPSGVHWTSSLEHSIRLVNWSFAWHLLGADAATIFQGAAGEGFKRRWLTSVYQHCQFIAGHFSKYSSANNHLLGELMGLFVASLTWPLWKRSRRWKEHAQRELEREMLLQNGQDGVNREQANWYHHEVADMMIVSGLLARANGCDFSTAYWLRLRGMLQYIASIMDAGGHVPNFGDADDAIIARLDPEPSDVYRSLLATGAVLFDSAEFKFKSSSLSGSAPDRVFGNIDDKTRWLLGDAAAIRFEAIDMSRVSLPARLDFPNAGYYILGDRFETAREVRIVADAGPLGYLSIAAHGHADALSFTLSAAGKEILIDPGTYAYHTQRVWRDYFKGTSAHNTIRVDGVDQSVSGGNFLWIKHAQAQVLAVERTPLADRWVASHDGYSRLKHPVIHRRELLFHKQQTRLQVTDELLGAGVHEVEMFWHFAEQCAVVANGRGVRVSCGDVLLSMTLPEELHCNVHRGIERPEPTGWISRSFDSKAPTTTVIAKGRIDGGVRLVTRFNFDFRS</sequence>
<feature type="domain" description="Heparin-sulfate lyase N-terminal" evidence="6">
    <location>
        <begin position="112"/>
        <end position="343"/>
    </location>
</feature>
<comment type="subcellular location">
    <subcellularLocation>
        <location evidence="1">Periplasm</location>
    </subcellularLocation>
</comment>
<dbReference type="InterPro" id="IPR008929">
    <property type="entry name" value="Chondroitin_lyas"/>
</dbReference>
<dbReference type="GO" id="GO:0016829">
    <property type="term" value="F:lyase activity"/>
    <property type="evidence" value="ECO:0007669"/>
    <property type="project" value="UniProtKB-KW"/>
</dbReference>
<dbReference type="InterPro" id="IPR012480">
    <property type="entry name" value="Hepar_II_III_C"/>
</dbReference>
<evidence type="ECO:0000259" key="5">
    <source>
        <dbReference type="Pfam" id="PF07940"/>
    </source>
</evidence>
<dbReference type="RefSeq" id="WP_203170119.1">
    <property type="nucleotide sequence ID" value="NZ_JAEVLS010000006.1"/>
</dbReference>
<comment type="caution">
    <text evidence="7">The sequence shown here is derived from an EMBL/GenBank/DDBJ whole genome shotgun (WGS) entry which is preliminary data.</text>
</comment>
<evidence type="ECO:0000313" key="8">
    <source>
        <dbReference type="Proteomes" id="UP000661077"/>
    </source>
</evidence>
<dbReference type="PANTHER" id="PTHR39210">
    <property type="entry name" value="HEPARIN-SULFATE LYASE"/>
    <property type="match status" value="1"/>
</dbReference>
<evidence type="ECO:0000256" key="4">
    <source>
        <dbReference type="ARBA" id="ARBA00023239"/>
    </source>
</evidence>
<evidence type="ECO:0000256" key="1">
    <source>
        <dbReference type="ARBA" id="ARBA00004418"/>
    </source>
</evidence>
<keyword evidence="2" id="KW-0732">Signal</keyword>
<organism evidence="7 8">
    <name type="scientific">Steroidobacter gossypii</name>
    <dbReference type="NCBI Taxonomy" id="2805490"/>
    <lineage>
        <taxon>Bacteria</taxon>
        <taxon>Pseudomonadati</taxon>
        <taxon>Pseudomonadota</taxon>
        <taxon>Gammaproteobacteria</taxon>
        <taxon>Steroidobacterales</taxon>
        <taxon>Steroidobacteraceae</taxon>
        <taxon>Steroidobacter</taxon>
    </lineage>
</organism>
<proteinExistence type="predicted"/>
<gene>
    <name evidence="7" type="ORF">JM946_25050</name>
</gene>
<evidence type="ECO:0000256" key="2">
    <source>
        <dbReference type="ARBA" id="ARBA00022729"/>
    </source>
</evidence>
<dbReference type="Pfam" id="PF16889">
    <property type="entry name" value="Hepar_II_III_N"/>
    <property type="match status" value="1"/>
</dbReference>
<dbReference type="PANTHER" id="PTHR39210:SF1">
    <property type="entry name" value="HEPARIN-SULFATE LYASE"/>
    <property type="match status" value="1"/>
</dbReference>
<dbReference type="Gene3D" id="1.50.10.100">
    <property type="entry name" value="Chondroitin AC/alginate lyase"/>
    <property type="match status" value="1"/>
</dbReference>
<evidence type="ECO:0000256" key="3">
    <source>
        <dbReference type="ARBA" id="ARBA00022764"/>
    </source>
</evidence>
<protein>
    <submittedName>
        <fullName evidence="7">Alginate lyase family protein</fullName>
    </submittedName>
</protein>
<dbReference type="SUPFAM" id="SSF48230">
    <property type="entry name" value="Chondroitin AC/alginate lyase"/>
    <property type="match status" value="1"/>
</dbReference>